<dbReference type="EMBL" id="VTOW01000001">
    <property type="protein sequence ID" value="NKE69467.1"/>
    <property type="molecule type" value="Genomic_DNA"/>
</dbReference>
<dbReference type="AlphaFoldDB" id="A0A7X6DLS9"/>
<comment type="caution">
    <text evidence="2">The sequence shown here is derived from an EMBL/GenBank/DDBJ whole genome shotgun (WGS) entry which is preliminary data.</text>
</comment>
<evidence type="ECO:0000313" key="2">
    <source>
        <dbReference type="EMBL" id="NKE69467.1"/>
    </source>
</evidence>
<keyword evidence="1" id="KW-0472">Membrane</keyword>
<name>A0A7X6DLS9_9BACT</name>
<dbReference type="InterPro" id="IPR046027">
    <property type="entry name" value="DUF5985"/>
</dbReference>
<keyword evidence="3" id="KW-1185">Reference proteome</keyword>
<accession>A0A7X6DLS9</accession>
<sequence>MIEGAVYFLCALTSVACAFILLRSYQRNRTGILLWSALCFVGLALNNILLFVDLLFPQVPLQLWRLLPALVGLMLLIYGLIWDLV</sequence>
<feature type="transmembrane region" description="Helical" evidence="1">
    <location>
        <begin position="6"/>
        <end position="25"/>
    </location>
</feature>
<keyword evidence="1" id="KW-1133">Transmembrane helix</keyword>
<reference evidence="2 3" key="1">
    <citation type="journal article" date="2020" name="Nature">
        <title>Bacterial chemolithoautotrophy via manganese oxidation.</title>
        <authorList>
            <person name="Yu H."/>
            <person name="Leadbetter J.R."/>
        </authorList>
    </citation>
    <scope>NUCLEOTIDE SEQUENCE [LARGE SCALE GENOMIC DNA]</scope>
    <source>
        <strain evidence="2 3">Mn-1</strain>
    </source>
</reference>
<feature type="transmembrane region" description="Helical" evidence="1">
    <location>
        <begin position="62"/>
        <end position="81"/>
    </location>
</feature>
<dbReference type="Pfam" id="PF19447">
    <property type="entry name" value="DUF5985"/>
    <property type="match status" value="1"/>
</dbReference>
<evidence type="ECO:0000313" key="3">
    <source>
        <dbReference type="Proteomes" id="UP000534783"/>
    </source>
</evidence>
<gene>
    <name evidence="2" type="ORF">MNODULE_01710</name>
</gene>
<feature type="transmembrane region" description="Helical" evidence="1">
    <location>
        <begin position="32"/>
        <end position="56"/>
    </location>
</feature>
<protein>
    <submittedName>
        <fullName evidence="2">Uncharacterized protein</fullName>
    </submittedName>
</protein>
<proteinExistence type="predicted"/>
<dbReference type="Proteomes" id="UP000534783">
    <property type="component" value="Unassembled WGS sequence"/>
</dbReference>
<organism evidence="2 3">
    <name type="scientific">Candidatus Manganitrophus noduliformans</name>
    <dbReference type="NCBI Taxonomy" id="2606439"/>
    <lineage>
        <taxon>Bacteria</taxon>
        <taxon>Pseudomonadati</taxon>
        <taxon>Nitrospirota</taxon>
        <taxon>Nitrospiria</taxon>
        <taxon>Candidatus Troglogloeales</taxon>
        <taxon>Candidatus Manganitrophaceae</taxon>
        <taxon>Candidatus Manganitrophus</taxon>
    </lineage>
</organism>
<evidence type="ECO:0000256" key="1">
    <source>
        <dbReference type="SAM" id="Phobius"/>
    </source>
</evidence>
<keyword evidence="1" id="KW-0812">Transmembrane</keyword>
<dbReference type="RefSeq" id="WP_168057764.1">
    <property type="nucleotide sequence ID" value="NZ_VTOW01000001.1"/>
</dbReference>